<dbReference type="AlphaFoldDB" id="A0A381SST9"/>
<dbReference type="InterPro" id="IPR003615">
    <property type="entry name" value="HNH_nuc"/>
</dbReference>
<gene>
    <name evidence="2" type="ORF">METZ01_LOCUS59205</name>
</gene>
<evidence type="ECO:0000259" key="1">
    <source>
        <dbReference type="SMART" id="SM00507"/>
    </source>
</evidence>
<sequence>MLNSVKSLVLNYSYEPLQFCSAKRAIIMIFNERAEFIESDGYVIRSPTTTFKLPAVIRVLNIVKRSKRRGISFSKKNILRRDNFTCQYCGVSNSSLTVDHVLPKSRGGKSNWINVVVACKPCNLKKGNQTPSERGMRLLQKPSKPEFYWPFFNIPTGPTSHLEIWKKYLPASIISKSSIG</sequence>
<feature type="domain" description="HNH nuclease" evidence="1">
    <location>
        <begin position="73"/>
        <end position="124"/>
    </location>
</feature>
<name>A0A381SST9_9ZZZZ</name>
<proteinExistence type="predicted"/>
<dbReference type="InterPro" id="IPR029471">
    <property type="entry name" value="HNH_5"/>
</dbReference>
<dbReference type="PANTHER" id="PTHR33877:SF2">
    <property type="entry name" value="OS07G0170200 PROTEIN"/>
    <property type="match status" value="1"/>
</dbReference>
<accession>A0A381SST9</accession>
<dbReference type="SMART" id="SM00507">
    <property type="entry name" value="HNHc"/>
    <property type="match status" value="1"/>
</dbReference>
<dbReference type="EMBL" id="UINC01003441">
    <property type="protein sequence ID" value="SVA06351.1"/>
    <property type="molecule type" value="Genomic_DNA"/>
</dbReference>
<organism evidence="2">
    <name type="scientific">marine metagenome</name>
    <dbReference type="NCBI Taxonomy" id="408172"/>
    <lineage>
        <taxon>unclassified sequences</taxon>
        <taxon>metagenomes</taxon>
        <taxon>ecological metagenomes</taxon>
    </lineage>
</organism>
<dbReference type="Pfam" id="PF14279">
    <property type="entry name" value="HNH_5"/>
    <property type="match status" value="1"/>
</dbReference>
<dbReference type="PANTHER" id="PTHR33877">
    <property type="entry name" value="SLL1193 PROTEIN"/>
    <property type="match status" value="1"/>
</dbReference>
<reference evidence="2" key="1">
    <citation type="submission" date="2018-05" db="EMBL/GenBank/DDBJ databases">
        <authorList>
            <person name="Lanie J.A."/>
            <person name="Ng W.-L."/>
            <person name="Kazmierczak K.M."/>
            <person name="Andrzejewski T.M."/>
            <person name="Davidsen T.M."/>
            <person name="Wayne K.J."/>
            <person name="Tettelin H."/>
            <person name="Glass J.I."/>
            <person name="Rusch D."/>
            <person name="Podicherti R."/>
            <person name="Tsui H.-C.T."/>
            <person name="Winkler M.E."/>
        </authorList>
    </citation>
    <scope>NUCLEOTIDE SEQUENCE</scope>
</reference>
<dbReference type="InterPro" id="IPR052892">
    <property type="entry name" value="NA-targeting_endonuclease"/>
</dbReference>
<evidence type="ECO:0000313" key="2">
    <source>
        <dbReference type="EMBL" id="SVA06351.1"/>
    </source>
</evidence>
<dbReference type="Gene3D" id="1.10.30.50">
    <property type="match status" value="1"/>
</dbReference>
<dbReference type="CDD" id="cd00085">
    <property type="entry name" value="HNHc"/>
    <property type="match status" value="1"/>
</dbReference>
<protein>
    <recommendedName>
        <fullName evidence="1">HNH nuclease domain-containing protein</fullName>
    </recommendedName>
</protein>